<dbReference type="InterPro" id="IPR050577">
    <property type="entry name" value="MAPR/NEUFC/NENF-like"/>
</dbReference>
<dbReference type="GeneID" id="43579909"/>
<feature type="domain" description="Cytochrome b5 heme-binding" evidence="3">
    <location>
        <begin position="22"/>
        <end position="119"/>
    </location>
</feature>
<evidence type="ECO:0000256" key="2">
    <source>
        <dbReference type="SAM" id="MobiDB-lite"/>
    </source>
</evidence>
<name>A0A5E8BA45_9ASCO</name>
<sequence>MSTRKFAPKEPVQLNPPRSDPFTTEQLSKFDGIQDPRIYVAIKGTIFDVSRNKEKYGKGQGYSLFVARDASIALAKSSLDTSIYNQGLTLADLSEKELKTLEDWYSFFIQRYNIVGKLVD</sequence>
<proteinExistence type="inferred from homology"/>
<dbReference type="InterPro" id="IPR001199">
    <property type="entry name" value="Cyt_B5-like_heme/steroid-bd"/>
</dbReference>
<gene>
    <name evidence="4" type="ORF">SAPINGB_P001086</name>
</gene>
<dbReference type="SMART" id="SM01117">
    <property type="entry name" value="Cyt-b5"/>
    <property type="match status" value="1"/>
</dbReference>
<evidence type="ECO:0000313" key="5">
    <source>
        <dbReference type="Proteomes" id="UP000398389"/>
    </source>
</evidence>
<dbReference type="GO" id="GO:0020037">
    <property type="term" value="F:heme binding"/>
    <property type="evidence" value="ECO:0007669"/>
    <property type="project" value="UniProtKB-ARBA"/>
</dbReference>
<dbReference type="PANTHER" id="PTHR10281:SF115">
    <property type="entry name" value="BINDING PROTEIN, PUTATIVE (AFU_ORTHOLOGUE AFUA_4G06240)-RELATED"/>
    <property type="match status" value="1"/>
</dbReference>
<organism evidence="4 5">
    <name type="scientific">Magnusiomyces paraingens</name>
    <dbReference type="NCBI Taxonomy" id="2606893"/>
    <lineage>
        <taxon>Eukaryota</taxon>
        <taxon>Fungi</taxon>
        <taxon>Dikarya</taxon>
        <taxon>Ascomycota</taxon>
        <taxon>Saccharomycotina</taxon>
        <taxon>Dipodascomycetes</taxon>
        <taxon>Dipodascales</taxon>
        <taxon>Dipodascaceae</taxon>
        <taxon>Magnusiomyces</taxon>
    </lineage>
</organism>
<dbReference type="AlphaFoldDB" id="A0A5E8BA45"/>
<evidence type="ECO:0000259" key="3">
    <source>
        <dbReference type="SMART" id="SM01117"/>
    </source>
</evidence>
<dbReference type="Pfam" id="PF00173">
    <property type="entry name" value="Cyt-b5"/>
    <property type="match status" value="1"/>
</dbReference>
<dbReference type="Gene3D" id="3.10.120.10">
    <property type="entry name" value="Cytochrome b5-like heme/steroid binding domain"/>
    <property type="match status" value="1"/>
</dbReference>
<comment type="similarity">
    <text evidence="1">Belongs to the cytochrome b5 family. MAPR subfamily.</text>
</comment>
<dbReference type="InterPro" id="IPR036400">
    <property type="entry name" value="Cyt_B5-like_heme/steroid_sf"/>
</dbReference>
<accession>A0A5E8BA45</accession>
<dbReference type="RefSeq" id="XP_031851700.1">
    <property type="nucleotide sequence ID" value="XM_031995809.1"/>
</dbReference>
<reference evidence="4 5" key="1">
    <citation type="submission" date="2019-09" db="EMBL/GenBank/DDBJ databases">
        <authorList>
            <person name="Brejova B."/>
        </authorList>
    </citation>
    <scope>NUCLEOTIDE SEQUENCE [LARGE SCALE GENOMIC DNA]</scope>
</reference>
<evidence type="ECO:0000256" key="1">
    <source>
        <dbReference type="ARBA" id="ARBA00038357"/>
    </source>
</evidence>
<feature type="region of interest" description="Disordered" evidence="2">
    <location>
        <begin position="1"/>
        <end position="23"/>
    </location>
</feature>
<dbReference type="GO" id="GO:0005783">
    <property type="term" value="C:endoplasmic reticulum"/>
    <property type="evidence" value="ECO:0007669"/>
    <property type="project" value="TreeGrafter"/>
</dbReference>
<evidence type="ECO:0000313" key="4">
    <source>
        <dbReference type="EMBL" id="VVT46181.1"/>
    </source>
</evidence>
<dbReference type="EMBL" id="CABVLU010000001">
    <property type="protein sequence ID" value="VVT46181.1"/>
    <property type="molecule type" value="Genomic_DNA"/>
</dbReference>
<dbReference type="SUPFAM" id="SSF55856">
    <property type="entry name" value="Cytochrome b5-like heme/steroid binding domain"/>
    <property type="match status" value="1"/>
</dbReference>
<protein>
    <recommendedName>
        <fullName evidence="3">Cytochrome b5 heme-binding domain-containing protein</fullName>
    </recommendedName>
</protein>
<dbReference type="Proteomes" id="UP000398389">
    <property type="component" value="Unassembled WGS sequence"/>
</dbReference>
<dbReference type="FunFam" id="3.10.120.10:FF:000003">
    <property type="entry name" value="membrane-associated progesterone receptor component 1"/>
    <property type="match status" value="1"/>
</dbReference>
<keyword evidence="5" id="KW-1185">Reference proteome</keyword>
<dbReference type="GO" id="GO:0016020">
    <property type="term" value="C:membrane"/>
    <property type="evidence" value="ECO:0007669"/>
    <property type="project" value="TreeGrafter"/>
</dbReference>
<dbReference type="PANTHER" id="PTHR10281">
    <property type="entry name" value="MEMBRANE-ASSOCIATED PROGESTERONE RECEPTOR COMPONENT-RELATED"/>
    <property type="match status" value="1"/>
</dbReference>
<dbReference type="OrthoDB" id="899at2759"/>